<evidence type="ECO:0000313" key="1">
    <source>
        <dbReference type="EMBL" id="VDP21954.1"/>
    </source>
</evidence>
<dbReference type="EMBL" id="UZAI01017218">
    <property type="protein sequence ID" value="VDP21954.1"/>
    <property type="molecule type" value="Genomic_DNA"/>
</dbReference>
<dbReference type="AlphaFoldDB" id="A0A183ML40"/>
<protein>
    <submittedName>
        <fullName evidence="1">Uncharacterized protein</fullName>
    </submittedName>
</protein>
<organism evidence="1 2">
    <name type="scientific">Schistosoma margrebowiei</name>
    <dbReference type="NCBI Taxonomy" id="48269"/>
    <lineage>
        <taxon>Eukaryota</taxon>
        <taxon>Metazoa</taxon>
        <taxon>Spiralia</taxon>
        <taxon>Lophotrochozoa</taxon>
        <taxon>Platyhelminthes</taxon>
        <taxon>Trematoda</taxon>
        <taxon>Digenea</taxon>
        <taxon>Strigeidida</taxon>
        <taxon>Schistosomatoidea</taxon>
        <taxon>Schistosomatidae</taxon>
        <taxon>Schistosoma</taxon>
    </lineage>
</organism>
<keyword evidence="2" id="KW-1185">Reference proteome</keyword>
<gene>
    <name evidence="1" type="ORF">SMRZ_LOCUS16765</name>
</gene>
<accession>A0A183ML40</accession>
<reference evidence="1 2" key="1">
    <citation type="submission" date="2018-11" db="EMBL/GenBank/DDBJ databases">
        <authorList>
            <consortium name="Pathogen Informatics"/>
        </authorList>
    </citation>
    <scope>NUCLEOTIDE SEQUENCE [LARGE SCALE GENOMIC DNA]</scope>
    <source>
        <strain evidence="1 2">Zambia</strain>
    </source>
</reference>
<name>A0A183ML40_9TREM</name>
<evidence type="ECO:0000313" key="2">
    <source>
        <dbReference type="Proteomes" id="UP000277204"/>
    </source>
</evidence>
<sequence>MKRMNRNWKELERIAEDRVEGRLLMSSLCSFTKRNKRN</sequence>
<dbReference type="Proteomes" id="UP000277204">
    <property type="component" value="Unassembled WGS sequence"/>
</dbReference>
<proteinExistence type="predicted"/>